<comment type="similarity">
    <text evidence="1">Belongs to the aldo/keto reductase family.</text>
</comment>
<sequence length="286" mass="32095">MTATQPLTETTVLANDVKMPTIGFGTWQIPINENFDSTIQTAIQLGYRQFDTAQIYNNAQRMGEAIRASDVPRSEFFLTSKIWASHRSYESAREAYEMILTQMQTDYLDLLLIHWPTAQGEPMVWQAQNAGAWRALEELYTEGRVRAIGVSNFLPHHLVPLLARARVKPMVNQLEIHPGYAQPAAVNFCRAKGIQVQAWSPLGRGTLLRHALLEKIAAAHGKTPAQVALRWCIERGIAPIPKSTLFAHQQENLNVFDFSLTPEEVNELTAMPQTSFSGLHPDTVTF</sequence>
<dbReference type="PROSITE" id="PS00062">
    <property type="entry name" value="ALDOKETO_REDUCTASE_2"/>
    <property type="match status" value="1"/>
</dbReference>
<keyword evidence="2" id="KW-0521">NADP</keyword>
<dbReference type="FunFam" id="3.20.20.100:FF:000015">
    <property type="entry name" value="Oxidoreductase, aldo/keto reductase family"/>
    <property type="match status" value="1"/>
</dbReference>
<evidence type="ECO:0000256" key="5">
    <source>
        <dbReference type="PIRSR" id="PIRSR000097-2"/>
    </source>
</evidence>
<dbReference type="InterPro" id="IPR018170">
    <property type="entry name" value="Aldo/ket_reductase_CS"/>
</dbReference>
<evidence type="ECO:0000256" key="6">
    <source>
        <dbReference type="PIRSR" id="PIRSR000097-3"/>
    </source>
</evidence>
<evidence type="ECO:0000259" key="7">
    <source>
        <dbReference type="Pfam" id="PF00248"/>
    </source>
</evidence>
<feature type="domain" description="NADP-dependent oxidoreductase" evidence="7">
    <location>
        <begin position="22"/>
        <end position="270"/>
    </location>
</feature>
<dbReference type="InterPro" id="IPR023210">
    <property type="entry name" value="NADP_OxRdtase_dom"/>
</dbReference>
<evidence type="ECO:0000313" key="8">
    <source>
        <dbReference type="EMBL" id="EPD99824.1"/>
    </source>
</evidence>
<dbReference type="RefSeq" id="WP_016473987.1">
    <property type="nucleotide sequence ID" value="NZ_KE150480.1"/>
</dbReference>
<dbReference type="CDD" id="cd19071">
    <property type="entry name" value="AKR_AKR1-5-like"/>
    <property type="match status" value="1"/>
</dbReference>
<dbReference type="InterPro" id="IPR020471">
    <property type="entry name" value="AKR"/>
</dbReference>
<dbReference type="InterPro" id="IPR036812">
    <property type="entry name" value="NAD(P)_OxRdtase_dom_sf"/>
</dbReference>
<keyword evidence="9" id="KW-1185">Reference proteome</keyword>
<dbReference type="PANTHER" id="PTHR43827">
    <property type="entry name" value="2,5-DIKETO-D-GLUCONIC ACID REDUCTASE"/>
    <property type="match status" value="1"/>
</dbReference>
<dbReference type="AlphaFoldDB" id="S3CH17"/>
<dbReference type="HOGENOM" id="CLU_023205_0_1_4"/>
<dbReference type="PIRSF" id="PIRSF000097">
    <property type="entry name" value="AKR"/>
    <property type="match status" value="1"/>
</dbReference>
<dbReference type="Proteomes" id="UP000014400">
    <property type="component" value="Unassembled WGS sequence"/>
</dbReference>
<dbReference type="Gene3D" id="3.20.20.100">
    <property type="entry name" value="NADP-dependent oxidoreductase domain"/>
    <property type="match status" value="1"/>
</dbReference>
<feature type="active site" description="Proton donor" evidence="4">
    <location>
        <position position="56"/>
    </location>
</feature>
<gene>
    <name evidence="8" type="ORF">HMPREF1476_00628</name>
</gene>
<reference evidence="8 9" key="1">
    <citation type="submission" date="2013-04" db="EMBL/GenBank/DDBJ databases">
        <title>The Genome Sequence of Sutterella wadsworthensis HGA0223.</title>
        <authorList>
            <consortium name="The Broad Institute Genomics Platform"/>
            <person name="Earl A."/>
            <person name="Ward D."/>
            <person name="Feldgarden M."/>
            <person name="Gevers D."/>
            <person name="Schmidt T.M."/>
            <person name="Dover J."/>
            <person name="Dai D."/>
            <person name="Walker B."/>
            <person name="Young S."/>
            <person name="Zeng Q."/>
            <person name="Gargeya S."/>
            <person name="Fitzgerald M."/>
            <person name="Haas B."/>
            <person name="Abouelleil A."/>
            <person name="Allen A.W."/>
            <person name="Alvarado L."/>
            <person name="Arachchi H.M."/>
            <person name="Berlin A.M."/>
            <person name="Chapman S.B."/>
            <person name="Gainer-Dewar J."/>
            <person name="Goldberg J."/>
            <person name="Griggs A."/>
            <person name="Gujja S."/>
            <person name="Hansen M."/>
            <person name="Howarth C."/>
            <person name="Imamovic A."/>
            <person name="Ireland A."/>
            <person name="Larimer J."/>
            <person name="McCowan C."/>
            <person name="Murphy C."/>
            <person name="Pearson M."/>
            <person name="Poon T.W."/>
            <person name="Priest M."/>
            <person name="Roberts A."/>
            <person name="Saif S."/>
            <person name="Shea T."/>
            <person name="Sisk P."/>
            <person name="Sykes S."/>
            <person name="Wortman J."/>
            <person name="Nusbaum C."/>
            <person name="Birren B."/>
        </authorList>
    </citation>
    <scope>NUCLEOTIDE SEQUENCE [LARGE SCALE GENOMIC DNA]</scope>
    <source>
        <strain evidence="8 9">HGA0223</strain>
    </source>
</reference>
<dbReference type="PRINTS" id="PR00069">
    <property type="entry name" value="ALDKETRDTASE"/>
</dbReference>
<evidence type="ECO:0000256" key="3">
    <source>
        <dbReference type="ARBA" id="ARBA00023002"/>
    </source>
</evidence>
<protein>
    <recommendedName>
        <fullName evidence="7">NADP-dependent oxidoreductase domain-containing protein</fullName>
    </recommendedName>
</protein>
<evidence type="ECO:0000256" key="1">
    <source>
        <dbReference type="ARBA" id="ARBA00007905"/>
    </source>
</evidence>
<dbReference type="Pfam" id="PF00248">
    <property type="entry name" value="Aldo_ket_red"/>
    <property type="match status" value="1"/>
</dbReference>
<evidence type="ECO:0000256" key="4">
    <source>
        <dbReference type="PIRSR" id="PIRSR000097-1"/>
    </source>
</evidence>
<dbReference type="PATRIC" id="fig|1203554.3.peg.615"/>
<dbReference type="EMBL" id="ATCF01000012">
    <property type="protein sequence ID" value="EPD99824.1"/>
    <property type="molecule type" value="Genomic_DNA"/>
</dbReference>
<organism evidence="8 9">
    <name type="scientific">Sutterella wadsworthensis HGA0223</name>
    <dbReference type="NCBI Taxonomy" id="1203554"/>
    <lineage>
        <taxon>Bacteria</taxon>
        <taxon>Pseudomonadati</taxon>
        <taxon>Pseudomonadota</taxon>
        <taxon>Betaproteobacteria</taxon>
        <taxon>Burkholderiales</taxon>
        <taxon>Sutterellaceae</taxon>
        <taxon>Sutterella</taxon>
    </lineage>
</organism>
<proteinExistence type="inferred from homology"/>
<name>S3CH17_9BURK</name>
<comment type="caution">
    <text evidence="8">The sequence shown here is derived from an EMBL/GenBank/DDBJ whole genome shotgun (WGS) entry which is preliminary data.</text>
</comment>
<dbReference type="SUPFAM" id="SSF51430">
    <property type="entry name" value="NAD(P)-linked oxidoreductase"/>
    <property type="match status" value="1"/>
</dbReference>
<feature type="binding site" evidence="5">
    <location>
        <position position="114"/>
    </location>
    <ligand>
        <name>substrate</name>
    </ligand>
</feature>
<keyword evidence="3" id="KW-0560">Oxidoreductase</keyword>
<evidence type="ECO:0000313" key="9">
    <source>
        <dbReference type="Proteomes" id="UP000014400"/>
    </source>
</evidence>
<feature type="site" description="Lowers pKa of active site Tyr" evidence="6">
    <location>
        <position position="81"/>
    </location>
</feature>
<dbReference type="PANTHER" id="PTHR43827:SF3">
    <property type="entry name" value="NADP-DEPENDENT OXIDOREDUCTASE DOMAIN-CONTAINING PROTEIN"/>
    <property type="match status" value="1"/>
</dbReference>
<dbReference type="STRING" id="1203554.HMPREF1476_00628"/>
<accession>S3CH17</accession>
<dbReference type="GO" id="GO:0016616">
    <property type="term" value="F:oxidoreductase activity, acting on the CH-OH group of donors, NAD or NADP as acceptor"/>
    <property type="evidence" value="ECO:0007669"/>
    <property type="project" value="UniProtKB-ARBA"/>
</dbReference>
<evidence type="ECO:0000256" key="2">
    <source>
        <dbReference type="ARBA" id="ARBA00022857"/>
    </source>
</evidence>
<dbReference type="eggNOG" id="COG0656">
    <property type="taxonomic scope" value="Bacteria"/>
</dbReference>